<comment type="similarity">
    <text evidence="2">Belongs to the short-chain dehydrogenases/reductases (SDR) family.</text>
</comment>
<comment type="pathway">
    <text evidence="1">Hormone biosynthesis.</text>
</comment>
<proteinExistence type="inferred from homology"/>
<evidence type="ECO:0000256" key="8">
    <source>
        <dbReference type="ARBA" id="ARBA00074993"/>
    </source>
</evidence>
<dbReference type="PANTHER" id="PTHR43639:SF1">
    <property type="entry name" value="SHORT-CHAIN DEHYDROGENASE_REDUCTASE FAMILY PROTEIN"/>
    <property type="match status" value="1"/>
</dbReference>
<dbReference type="GO" id="GO:0009688">
    <property type="term" value="P:abscisic acid biosynthetic process"/>
    <property type="evidence" value="ECO:0007669"/>
    <property type="project" value="UniProtKB-ARBA"/>
</dbReference>
<dbReference type="PRINTS" id="PR00080">
    <property type="entry name" value="SDRFAMILY"/>
</dbReference>
<evidence type="ECO:0000256" key="4">
    <source>
        <dbReference type="ARBA" id="ARBA00023002"/>
    </source>
</evidence>
<reference evidence="10" key="1">
    <citation type="journal article" date="2011" name="PLoS Genet.">
        <title>Genomic analysis of the necrotrophic fungal pathogens Sclerotinia sclerotiorum and Botrytis cinerea.</title>
        <authorList>
            <person name="Amselem J."/>
            <person name="Cuomo C.A."/>
            <person name="van Kan J.A."/>
            <person name="Viaud M."/>
            <person name="Benito E.P."/>
            <person name="Couloux A."/>
            <person name="Coutinho P.M."/>
            <person name="de Vries R.P."/>
            <person name="Dyer P.S."/>
            <person name="Fillinger S."/>
            <person name="Fournier E."/>
            <person name="Gout L."/>
            <person name="Hahn M."/>
            <person name="Kohn L."/>
            <person name="Lapalu N."/>
            <person name="Plummer K.M."/>
            <person name="Pradier J.M."/>
            <person name="Quevillon E."/>
            <person name="Sharon A."/>
            <person name="Simon A."/>
            <person name="ten Have A."/>
            <person name="Tudzynski B."/>
            <person name="Tudzynski P."/>
            <person name="Wincker P."/>
            <person name="Andrew M."/>
            <person name="Anthouard V."/>
            <person name="Beever R.E."/>
            <person name="Beffa R."/>
            <person name="Benoit I."/>
            <person name="Bouzid O."/>
            <person name="Brault B."/>
            <person name="Chen Z."/>
            <person name="Choquer M."/>
            <person name="Collemare J."/>
            <person name="Cotton P."/>
            <person name="Danchin E.G."/>
            <person name="Da Silva C."/>
            <person name="Gautier A."/>
            <person name="Giraud C."/>
            <person name="Giraud T."/>
            <person name="Gonzalez C."/>
            <person name="Grossetete S."/>
            <person name="Guldener U."/>
            <person name="Henrissat B."/>
            <person name="Howlett B.J."/>
            <person name="Kodira C."/>
            <person name="Kretschmer M."/>
            <person name="Lappartient A."/>
            <person name="Leroch M."/>
            <person name="Levis C."/>
            <person name="Mauceli E."/>
            <person name="Neuveglise C."/>
            <person name="Oeser B."/>
            <person name="Pearson M."/>
            <person name="Poulain J."/>
            <person name="Poussereau N."/>
            <person name="Quesneville H."/>
            <person name="Rascle C."/>
            <person name="Schumacher J."/>
            <person name="Segurens B."/>
            <person name="Sexton A."/>
            <person name="Silva E."/>
            <person name="Sirven C."/>
            <person name="Soanes D.M."/>
            <person name="Talbot N.J."/>
            <person name="Templeton M."/>
            <person name="Yandava C."/>
            <person name="Yarden O."/>
            <person name="Zeng Q."/>
            <person name="Rollins J.A."/>
            <person name="Lebrun M.H."/>
            <person name="Dickman M."/>
        </authorList>
    </citation>
    <scope>NUCLEOTIDE SEQUENCE [LARGE SCALE GENOMIC DNA]</scope>
    <source>
        <strain evidence="10">T4</strain>
    </source>
</reference>
<dbReference type="InterPro" id="IPR002347">
    <property type="entry name" value="SDR_fam"/>
</dbReference>
<dbReference type="InterPro" id="IPR020904">
    <property type="entry name" value="Sc_DH/Rdtase_CS"/>
</dbReference>
<dbReference type="Pfam" id="PF13561">
    <property type="entry name" value="adh_short_C2"/>
    <property type="match status" value="1"/>
</dbReference>
<gene>
    <name evidence="9" type="ORF">BofuT4_P037750.1</name>
</gene>
<evidence type="ECO:0000256" key="7">
    <source>
        <dbReference type="ARBA" id="ARBA00069153"/>
    </source>
</evidence>
<dbReference type="Gene3D" id="3.40.50.720">
    <property type="entry name" value="NAD(P)-binding Rossmann-like Domain"/>
    <property type="match status" value="1"/>
</dbReference>
<keyword evidence="4" id="KW-0560">Oxidoreductase</keyword>
<keyword evidence="3" id="KW-0521">NADP</keyword>
<dbReference type="eggNOG" id="KOG0725">
    <property type="taxonomic scope" value="Eukaryota"/>
</dbReference>
<evidence type="ECO:0000256" key="1">
    <source>
        <dbReference type="ARBA" id="ARBA00004972"/>
    </source>
</evidence>
<evidence type="ECO:0000256" key="2">
    <source>
        <dbReference type="ARBA" id="ARBA00006484"/>
    </source>
</evidence>
<dbReference type="CDD" id="cd05233">
    <property type="entry name" value="SDR_c"/>
    <property type="match status" value="1"/>
</dbReference>
<name>G2Y555_BOTF4</name>
<dbReference type="Proteomes" id="UP000008177">
    <property type="component" value="Unplaced contigs"/>
</dbReference>
<evidence type="ECO:0000313" key="10">
    <source>
        <dbReference type="Proteomes" id="UP000008177"/>
    </source>
</evidence>
<dbReference type="InParanoid" id="G2Y555"/>
<dbReference type="SUPFAM" id="SSF51735">
    <property type="entry name" value="NAD(P)-binding Rossmann-fold domains"/>
    <property type="match status" value="1"/>
</dbReference>
<evidence type="ECO:0000256" key="3">
    <source>
        <dbReference type="ARBA" id="ARBA00022857"/>
    </source>
</evidence>
<dbReference type="PRINTS" id="PR00081">
    <property type="entry name" value="GDHRDH"/>
</dbReference>
<dbReference type="OrthoDB" id="47007at2759"/>
<dbReference type="GO" id="GO:0016491">
    <property type="term" value="F:oxidoreductase activity"/>
    <property type="evidence" value="ECO:0007669"/>
    <property type="project" value="UniProtKB-KW"/>
</dbReference>
<dbReference type="EMBL" id="FQ790287">
    <property type="protein sequence ID" value="CCD47795.1"/>
    <property type="molecule type" value="Genomic_DNA"/>
</dbReference>
<dbReference type="HOGENOM" id="CLU_010194_1_3_1"/>
<sequence>MDGICTLGRYRAVSLRSRRVTRRPDHPTFFIYALRSPRCWISTLSTGFSFLLNQSTQVRKVTMTSFNLPPNISLKGKAAIVTGGSRGIGAGIALELAQRGANVAIVYHSDKSTPAAQKVASQIREFGSVASLVQVDLATLDAGRRVIDQALQGLNVKKIDILVNNAASYPPFLPVLELDGKLFDHEYMVNVRAPHLLVQALLPHIAEKDGRVINISSGLSRIGISNLSLYASTKAALECLGRQWAHELACPYKMTVNNLALGEIDTTVEGGEIPDEFRDAQVNGPSAAKRHGSVGEVANVVAFLASSGASWINGNTVSVSGGHVYI</sequence>
<dbReference type="PANTHER" id="PTHR43639">
    <property type="entry name" value="OXIDOREDUCTASE, SHORT-CHAIN DEHYDROGENASE/REDUCTASE FAMILY (AFU_ORTHOLOGUE AFUA_5G02870)"/>
    <property type="match status" value="1"/>
</dbReference>
<evidence type="ECO:0000256" key="6">
    <source>
        <dbReference type="ARBA" id="ARBA00068707"/>
    </source>
</evidence>
<protein>
    <recommendedName>
        <fullName evidence="6">Short-chain dehydrogenase/reductase ABA4</fullName>
    </recommendedName>
    <alternativeName>
        <fullName evidence="8">Abscisic acid biosynthesis cluster protein 4</fullName>
    </alternativeName>
    <alternativeName>
        <fullName evidence="7">Short-chain dehydrogenase/reductase aba4</fullName>
    </alternativeName>
</protein>
<keyword evidence="5" id="KW-0843">Virulence</keyword>
<dbReference type="InterPro" id="IPR036291">
    <property type="entry name" value="NAD(P)-bd_dom_sf"/>
</dbReference>
<dbReference type="FunFam" id="3.40.50.720:FF:000084">
    <property type="entry name" value="Short-chain dehydrogenase reductase"/>
    <property type="match status" value="1"/>
</dbReference>
<dbReference type="AlphaFoldDB" id="G2Y555"/>
<dbReference type="STRING" id="999810.G2Y555"/>
<dbReference type="PROSITE" id="PS00061">
    <property type="entry name" value="ADH_SHORT"/>
    <property type="match status" value="1"/>
</dbReference>
<organism evidence="9 10">
    <name type="scientific">Botryotinia fuckeliana (strain T4)</name>
    <name type="common">Noble rot fungus</name>
    <name type="synonym">Botrytis cinerea</name>
    <dbReference type="NCBI Taxonomy" id="999810"/>
    <lineage>
        <taxon>Eukaryota</taxon>
        <taxon>Fungi</taxon>
        <taxon>Dikarya</taxon>
        <taxon>Ascomycota</taxon>
        <taxon>Pezizomycotina</taxon>
        <taxon>Leotiomycetes</taxon>
        <taxon>Helotiales</taxon>
        <taxon>Sclerotiniaceae</taxon>
        <taxon>Botrytis</taxon>
    </lineage>
</organism>
<accession>G2Y555</accession>
<evidence type="ECO:0000256" key="5">
    <source>
        <dbReference type="ARBA" id="ARBA00023026"/>
    </source>
</evidence>
<evidence type="ECO:0000313" key="9">
    <source>
        <dbReference type="EMBL" id="CCD47795.1"/>
    </source>
</evidence>